<keyword evidence="1" id="KW-0812">Transmembrane</keyword>
<evidence type="ECO:0000313" key="3">
    <source>
        <dbReference type="Proteomes" id="UP000271098"/>
    </source>
</evidence>
<dbReference type="AlphaFoldDB" id="A0A183D6F3"/>
<reference evidence="4" key="1">
    <citation type="submission" date="2016-06" db="UniProtKB">
        <authorList>
            <consortium name="WormBaseParasite"/>
        </authorList>
    </citation>
    <scope>IDENTIFICATION</scope>
</reference>
<name>A0A183D6F3_9BILA</name>
<proteinExistence type="predicted"/>
<reference evidence="2 3" key="2">
    <citation type="submission" date="2018-11" db="EMBL/GenBank/DDBJ databases">
        <authorList>
            <consortium name="Pathogen Informatics"/>
        </authorList>
    </citation>
    <scope>NUCLEOTIDE SEQUENCE [LARGE SCALE GENOMIC DNA]</scope>
</reference>
<keyword evidence="1" id="KW-0472">Membrane</keyword>
<gene>
    <name evidence="2" type="ORF">GPUH_LOCUS4297</name>
</gene>
<keyword evidence="3" id="KW-1185">Reference proteome</keyword>
<dbReference type="WBParaSite" id="GPUH_0000430101-mRNA-1">
    <property type="protein sequence ID" value="GPUH_0000430101-mRNA-1"/>
    <property type="gene ID" value="GPUH_0000430101"/>
</dbReference>
<protein>
    <submittedName>
        <fullName evidence="2 4">Uncharacterized protein</fullName>
    </submittedName>
</protein>
<dbReference type="Proteomes" id="UP000271098">
    <property type="component" value="Unassembled WGS sequence"/>
</dbReference>
<evidence type="ECO:0000256" key="1">
    <source>
        <dbReference type="SAM" id="Phobius"/>
    </source>
</evidence>
<feature type="transmembrane region" description="Helical" evidence="1">
    <location>
        <begin position="56"/>
        <end position="75"/>
    </location>
</feature>
<organism evidence="4">
    <name type="scientific">Gongylonema pulchrum</name>
    <dbReference type="NCBI Taxonomy" id="637853"/>
    <lineage>
        <taxon>Eukaryota</taxon>
        <taxon>Metazoa</taxon>
        <taxon>Ecdysozoa</taxon>
        <taxon>Nematoda</taxon>
        <taxon>Chromadorea</taxon>
        <taxon>Rhabditida</taxon>
        <taxon>Spirurina</taxon>
        <taxon>Spiruromorpha</taxon>
        <taxon>Spiruroidea</taxon>
        <taxon>Gongylonematidae</taxon>
        <taxon>Gongylonema</taxon>
    </lineage>
</organism>
<dbReference type="EMBL" id="UYRT01007978">
    <property type="protein sequence ID" value="VDK44023.1"/>
    <property type="molecule type" value="Genomic_DNA"/>
</dbReference>
<keyword evidence="1" id="KW-1133">Transmembrane helix</keyword>
<accession>A0A183D6F3</accession>
<sequence length="120" mass="13375">MLLELLATSMRKIAGEIKSRLRSTVNVERYIYRSIQDRYQPVKPCFCILVGATKMGLISASLIAFVLAWITYFVVGKLMVIFKQVGALQGPPALPLIGNLHQFHFKADGIICSVLLCIYA</sequence>
<evidence type="ECO:0000313" key="4">
    <source>
        <dbReference type="WBParaSite" id="GPUH_0000430101-mRNA-1"/>
    </source>
</evidence>
<dbReference type="OrthoDB" id="5784482at2759"/>
<evidence type="ECO:0000313" key="2">
    <source>
        <dbReference type="EMBL" id="VDK44023.1"/>
    </source>
</evidence>